<protein>
    <submittedName>
        <fullName evidence="1">Uncharacterized protein</fullName>
    </submittedName>
</protein>
<dbReference type="KEGG" id="fjo:Fjoh_4153"/>
<organism evidence="1 2">
    <name type="scientific">Flavobacterium johnsoniae (strain ATCC 17061 / DSM 2064 / JCM 8514 / BCRC 14874 / CCUG 350202 / NBRC 14942 / NCIMB 11054 / UW101)</name>
    <name type="common">Cytophaga johnsonae</name>
    <dbReference type="NCBI Taxonomy" id="376686"/>
    <lineage>
        <taxon>Bacteria</taxon>
        <taxon>Pseudomonadati</taxon>
        <taxon>Bacteroidota</taxon>
        <taxon>Flavobacteriia</taxon>
        <taxon>Flavobacteriales</taxon>
        <taxon>Flavobacteriaceae</taxon>
        <taxon>Flavobacterium</taxon>
    </lineage>
</organism>
<dbReference type="HOGENOM" id="CLU_2011866_0_0_10"/>
<dbReference type="Proteomes" id="UP000006694">
    <property type="component" value="Chromosome"/>
</dbReference>
<dbReference type="GeneID" id="31767071"/>
<dbReference type="RefSeq" id="WP_012026127.1">
    <property type="nucleotide sequence ID" value="NC_009441.1"/>
</dbReference>
<sequence length="123" mass="14234">MWSDIYNYYNIQSDLSFSQKESTKTVVDIILQTKYFKQNGNQNFSNADGFPSVDLVLVETKDGNFAVKEKEIPFINLIAIVCSKREGVDQTLYIKTFLEIAKALNWKLYLEEDDEGNENVEIF</sequence>
<gene>
    <name evidence="1" type="ordered locus">Fjoh_4153</name>
</gene>
<evidence type="ECO:0000313" key="1">
    <source>
        <dbReference type="EMBL" id="ABQ07161.1"/>
    </source>
</evidence>
<dbReference type="AlphaFoldDB" id="A5FCA5"/>
<dbReference type="OrthoDB" id="673535at2"/>
<reference evidence="1 2" key="1">
    <citation type="journal article" date="2009" name="Appl. Environ. Microbiol.">
        <title>Novel features of the polysaccharide-digesting gliding bacterium Flavobacterium johnsoniae as revealed by genome sequence analysis.</title>
        <authorList>
            <person name="McBride M.J."/>
            <person name="Xie G."/>
            <person name="Martens E.C."/>
            <person name="Lapidus A."/>
            <person name="Henrissat B."/>
            <person name="Rhodes R.G."/>
            <person name="Goltsman E."/>
            <person name="Wang W."/>
            <person name="Xu J."/>
            <person name="Hunnicutt D.W."/>
            <person name="Staroscik A.M."/>
            <person name="Hoover T.R."/>
            <person name="Cheng Y.Q."/>
            <person name="Stein J.L."/>
        </authorList>
    </citation>
    <scope>NUCLEOTIDE SEQUENCE [LARGE SCALE GENOMIC DNA]</scope>
    <source>
        <strain evidence="2">ATCC 17061 / DSM 2064 / JCM 8514 / BCRC 14874 / CCUG 350202 / NBRC 14942 / NCIMB 11054 / UW101</strain>
    </source>
</reference>
<name>A5FCA5_FLAJ1</name>
<dbReference type="eggNOG" id="ENOG5033NEM">
    <property type="taxonomic scope" value="Bacteria"/>
</dbReference>
<keyword evidence="2" id="KW-1185">Reference proteome</keyword>
<proteinExistence type="predicted"/>
<dbReference type="STRING" id="376686.Fjoh_4153"/>
<dbReference type="EMBL" id="CP000685">
    <property type="protein sequence ID" value="ABQ07161.1"/>
    <property type="molecule type" value="Genomic_DNA"/>
</dbReference>
<accession>A5FCA5</accession>
<evidence type="ECO:0000313" key="2">
    <source>
        <dbReference type="Proteomes" id="UP000006694"/>
    </source>
</evidence>